<dbReference type="FunFam" id="3.40.50.720:FF:000084">
    <property type="entry name" value="Short-chain dehydrogenase reductase"/>
    <property type="match status" value="1"/>
</dbReference>
<sequence length="278" mass="29640">MARMSGKVAVITGGANGLGKASALRFTEEDAKGIVIADMLEDPGLETVSMIKDAGGKAIFVNLDAVNRVNNQEMVEAAVTEFGSIDVLVTAAGITHQDYLSGDREAEVKMAIKRAQEIENPAQQFVDGSLEEWQKVIDVNLTGTYFALQAAASTMIEQGKGGSIITLASIAAKHPDAGPTPYVVSKAGVWMLTKKAARELAPENIRVNAIGPGFIETHMTTIFEIAPPERVEETLKSVPMGRRGLPIEIANTALFLASDESSYMTGEILHPDGGYFTD</sequence>
<evidence type="ECO:0000256" key="1">
    <source>
        <dbReference type="ARBA" id="ARBA00006484"/>
    </source>
</evidence>
<gene>
    <name evidence="3" type="ORF">METZ01_LOCUS209379</name>
</gene>
<dbReference type="PANTHER" id="PTHR24321:SF8">
    <property type="entry name" value="ESTRADIOL 17-BETA-DEHYDROGENASE 8-RELATED"/>
    <property type="match status" value="1"/>
</dbReference>
<accession>A0A382F1J6</accession>
<dbReference type="GO" id="GO:0016491">
    <property type="term" value="F:oxidoreductase activity"/>
    <property type="evidence" value="ECO:0007669"/>
    <property type="project" value="UniProtKB-KW"/>
</dbReference>
<dbReference type="InterPro" id="IPR036291">
    <property type="entry name" value="NAD(P)-bd_dom_sf"/>
</dbReference>
<evidence type="ECO:0000256" key="2">
    <source>
        <dbReference type="ARBA" id="ARBA00023002"/>
    </source>
</evidence>
<evidence type="ECO:0008006" key="4">
    <source>
        <dbReference type="Google" id="ProtNLM"/>
    </source>
</evidence>
<organism evidence="3">
    <name type="scientific">marine metagenome</name>
    <dbReference type="NCBI Taxonomy" id="408172"/>
    <lineage>
        <taxon>unclassified sequences</taxon>
        <taxon>metagenomes</taxon>
        <taxon>ecological metagenomes</taxon>
    </lineage>
</organism>
<comment type="similarity">
    <text evidence="1">Belongs to the short-chain dehydrogenases/reductases (SDR) family.</text>
</comment>
<evidence type="ECO:0000313" key="3">
    <source>
        <dbReference type="EMBL" id="SVB56525.1"/>
    </source>
</evidence>
<name>A0A382F1J6_9ZZZZ</name>
<dbReference type="InterPro" id="IPR002347">
    <property type="entry name" value="SDR_fam"/>
</dbReference>
<reference evidence="3" key="1">
    <citation type="submission" date="2018-05" db="EMBL/GenBank/DDBJ databases">
        <authorList>
            <person name="Lanie J.A."/>
            <person name="Ng W.-L."/>
            <person name="Kazmierczak K.M."/>
            <person name="Andrzejewski T.M."/>
            <person name="Davidsen T.M."/>
            <person name="Wayne K.J."/>
            <person name="Tettelin H."/>
            <person name="Glass J.I."/>
            <person name="Rusch D."/>
            <person name="Podicherti R."/>
            <person name="Tsui H.-C.T."/>
            <person name="Winkler M.E."/>
        </authorList>
    </citation>
    <scope>NUCLEOTIDE SEQUENCE</scope>
</reference>
<dbReference type="PRINTS" id="PR00080">
    <property type="entry name" value="SDRFAMILY"/>
</dbReference>
<dbReference type="SUPFAM" id="SSF51735">
    <property type="entry name" value="NAD(P)-binding Rossmann-fold domains"/>
    <property type="match status" value="1"/>
</dbReference>
<dbReference type="AlphaFoldDB" id="A0A382F1J6"/>
<protein>
    <recommendedName>
        <fullName evidence="4">Oxidoreductase</fullName>
    </recommendedName>
</protein>
<dbReference type="PRINTS" id="PR00081">
    <property type="entry name" value="GDHRDH"/>
</dbReference>
<dbReference type="EMBL" id="UINC01047354">
    <property type="protein sequence ID" value="SVB56525.1"/>
    <property type="molecule type" value="Genomic_DNA"/>
</dbReference>
<dbReference type="Gene3D" id="3.40.50.720">
    <property type="entry name" value="NAD(P)-binding Rossmann-like Domain"/>
    <property type="match status" value="1"/>
</dbReference>
<keyword evidence="2" id="KW-0560">Oxidoreductase</keyword>
<dbReference type="Pfam" id="PF00106">
    <property type="entry name" value="adh_short"/>
    <property type="match status" value="1"/>
</dbReference>
<proteinExistence type="inferred from homology"/>
<dbReference type="PANTHER" id="PTHR24321">
    <property type="entry name" value="DEHYDROGENASES, SHORT CHAIN"/>
    <property type="match status" value="1"/>
</dbReference>